<evidence type="ECO:0000313" key="3">
    <source>
        <dbReference type="Proteomes" id="UP000247892"/>
    </source>
</evidence>
<dbReference type="Gene3D" id="1.10.287.1060">
    <property type="entry name" value="ESAT-6-like"/>
    <property type="match status" value="1"/>
</dbReference>
<feature type="region of interest" description="Disordered" evidence="1">
    <location>
        <begin position="29"/>
        <end position="48"/>
    </location>
</feature>
<name>A0A318LUI2_9PSEU</name>
<accession>A0A318LUI2</accession>
<dbReference type="EMBL" id="MASU01000001">
    <property type="protein sequence ID" value="PXY38414.1"/>
    <property type="molecule type" value="Genomic_DNA"/>
</dbReference>
<organism evidence="2 3">
    <name type="scientific">Prauserella flavalba</name>
    <dbReference type="NCBI Taxonomy" id="1477506"/>
    <lineage>
        <taxon>Bacteria</taxon>
        <taxon>Bacillati</taxon>
        <taxon>Actinomycetota</taxon>
        <taxon>Actinomycetes</taxon>
        <taxon>Pseudonocardiales</taxon>
        <taxon>Pseudonocardiaceae</taxon>
        <taxon>Prauserella</taxon>
    </lineage>
</organism>
<sequence>MPIDTEIKSDAASIRAVAQWLSVRAGEAHGTGSQVYGARGDSESTWTGPASDGFRSTMTRFGQQIDDLVGDLNGTTAALNSHADDVDTAKSRMAQALEIARAGGLTVNGHVIQEPGPAPAAPAPLPTDKEPTPRQQQIHDQATQAQSAHAQQVKAYVEAERVATPARQRFIDSQNTFVKFAKGYAEKAPINIADISTGLAGAVAQRTSNFRAAARAMDPAIERAAAYAKSGRTSPFAQVRADALEIERRLAKQAELNKAVATRTARMVDRLPDSAKRFLNLGMDFNKAAKPIGNSVLRGAAKAGSKLPVVGGLITAAGVGFDISTGKDPTTAVVSGVGGFVAGSLATAGVAAAGGPVGWAVAGGALVSAGVGFAIEEWGDDIVDAASGAVDWAGDRLSDAGNAIGKAGKAAGDFFGDLF</sequence>
<feature type="compositionally biased region" description="Pro residues" evidence="1">
    <location>
        <begin position="116"/>
        <end position="125"/>
    </location>
</feature>
<dbReference type="InterPro" id="IPR036689">
    <property type="entry name" value="ESAT-6-like_sf"/>
</dbReference>
<dbReference type="Pfam" id="PF06013">
    <property type="entry name" value="WXG100"/>
    <property type="match status" value="1"/>
</dbReference>
<dbReference type="SUPFAM" id="SSF140453">
    <property type="entry name" value="EsxAB dimer-like"/>
    <property type="match status" value="1"/>
</dbReference>
<comment type="caution">
    <text evidence="2">The sequence shown here is derived from an EMBL/GenBank/DDBJ whole genome shotgun (WGS) entry which is preliminary data.</text>
</comment>
<protein>
    <submittedName>
        <fullName evidence="2">Uncharacterized protein</fullName>
    </submittedName>
</protein>
<evidence type="ECO:0000256" key="1">
    <source>
        <dbReference type="SAM" id="MobiDB-lite"/>
    </source>
</evidence>
<reference evidence="2 3" key="1">
    <citation type="submission" date="2016-07" db="EMBL/GenBank/DDBJ databases">
        <title>Draft genome sequence of Prauserella sp. YIM 121212, isolated from alkaline soil.</title>
        <authorList>
            <person name="Ruckert C."/>
            <person name="Albersmeier A."/>
            <person name="Jiang C.-L."/>
            <person name="Jiang Y."/>
            <person name="Kalinowski J."/>
            <person name="Schneider O."/>
            <person name="Winkler A."/>
            <person name="Zotchev S.B."/>
        </authorList>
    </citation>
    <scope>NUCLEOTIDE SEQUENCE [LARGE SCALE GENOMIC DNA]</scope>
    <source>
        <strain evidence="2 3">YIM 121212</strain>
    </source>
</reference>
<dbReference type="AlphaFoldDB" id="A0A318LUI2"/>
<dbReference type="RefSeq" id="WP_110334146.1">
    <property type="nucleotide sequence ID" value="NZ_MASU01000001.1"/>
</dbReference>
<proteinExistence type="predicted"/>
<evidence type="ECO:0000313" key="2">
    <source>
        <dbReference type="EMBL" id="PXY38414.1"/>
    </source>
</evidence>
<feature type="region of interest" description="Disordered" evidence="1">
    <location>
        <begin position="112"/>
        <end position="134"/>
    </location>
</feature>
<gene>
    <name evidence="2" type="ORF">BA062_01275</name>
</gene>
<dbReference type="OrthoDB" id="3296722at2"/>
<dbReference type="Proteomes" id="UP000247892">
    <property type="component" value="Unassembled WGS sequence"/>
</dbReference>
<keyword evidence="3" id="KW-1185">Reference proteome</keyword>
<dbReference type="InterPro" id="IPR010310">
    <property type="entry name" value="T7SS_ESAT-6-like"/>
</dbReference>